<evidence type="ECO:0000313" key="3">
    <source>
        <dbReference type="EMBL" id="MDT0677474.1"/>
    </source>
</evidence>
<dbReference type="InterPro" id="IPR001296">
    <property type="entry name" value="Glyco_trans_1"/>
</dbReference>
<comment type="caution">
    <text evidence="3">The sequence shown here is derived from an EMBL/GenBank/DDBJ whole genome shotgun (WGS) entry which is preliminary data.</text>
</comment>
<gene>
    <name evidence="3" type="ORF">RM539_12880</name>
</gene>
<dbReference type="PANTHER" id="PTHR45947">
    <property type="entry name" value="SULFOQUINOVOSYL TRANSFERASE SQD2"/>
    <property type="match status" value="1"/>
</dbReference>
<dbReference type="Pfam" id="PF00534">
    <property type="entry name" value="Glycos_transf_1"/>
    <property type="match status" value="1"/>
</dbReference>
<dbReference type="CDD" id="cd03808">
    <property type="entry name" value="GT4_CapM-like"/>
    <property type="match status" value="1"/>
</dbReference>
<sequence>MKNKLVRITTVPISLEHLLEGQLNFMSQYYEVTAISSDEVRLENYGKDNNVDTFYVDMTRAITPGRDLRSLYQLYKYFKKEKPTIVHTHTPKAGIAGMLAAKLAGVPIRLHTVAGMPLMETEGIKRKVLEGVEKLTYSCATMIYPNSHGIEDFILAEKLAPSEKVKVLGKGSSNGINTSHFDPALYSEEFKKKFREDLKIPAGNAVFVFVGRLVKDKGINELILAFERLREQREDISLLLVGPFEQELDPLKEHTVQRIKENPGILSVGYQKDVRPYFAVSDVLAFPSYREGFPNVVMQAGAMGLPAIVTNINGCNEIVKHDINGRVIPVKDADALYHEMKNFLLDFSKKENLRKNARNTIEENYEREGVWKAILDEYKRIEGLLLR</sequence>
<evidence type="ECO:0000259" key="1">
    <source>
        <dbReference type="Pfam" id="PF00534"/>
    </source>
</evidence>
<dbReference type="Gene3D" id="3.40.50.2000">
    <property type="entry name" value="Glycogen Phosphorylase B"/>
    <property type="match status" value="2"/>
</dbReference>
<keyword evidence="4" id="KW-1185">Reference proteome</keyword>
<dbReference type="PANTHER" id="PTHR45947:SF3">
    <property type="entry name" value="SULFOQUINOVOSYL TRANSFERASE SQD2"/>
    <property type="match status" value="1"/>
</dbReference>
<evidence type="ECO:0000259" key="2">
    <source>
        <dbReference type="Pfam" id="PF13477"/>
    </source>
</evidence>
<evidence type="ECO:0000313" key="4">
    <source>
        <dbReference type="Proteomes" id="UP001262582"/>
    </source>
</evidence>
<accession>A0ABU3D7F9</accession>
<dbReference type="InterPro" id="IPR028098">
    <property type="entry name" value="Glyco_trans_4-like_N"/>
</dbReference>
<organism evidence="3 4">
    <name type="scientific">Autumnicola musiva</name>
    <dbReference type="NCBI Taxonomy" id="3075589"/>
    <lineage>
        <taxon>Bacteria</taxon>
        <taxon>Pseudomonadati</taxon>
        <taxon>Bacteroidota</taxon>
        <taxon>Flavobacteriia</taxon>
        <taxon>Flavobacteriales</taxon>
        <taxon>Flavobacteriaceae</taxon>
        <taxon>Autumnicola</taxon>
    </lineage>
</organism>
<feature type="domain" description="Glycosyltransferase subfamily 4-like N-terminal" evidence="2">
    <location>
        <begin position="24"/>
        <end position="144"/>
    </location>
</feature>
<feature type="domain" description="Glycosyl transferase family 1" evidence="1">
    <location>
        <begin position="191"/>
        <end position="359"/>
    </location>
</feature>
<reference evidence="3 4" key="1">
    <citation type="submission" date="2023-09" db="EMBL/GenBank/DDBJ databases">
        <authorList>
            <person name="Rey-Velasco X."/>
        </authorList>
    </citation>
    <scope>NUCLEOTIDE SEQUENCE [LARGE SCALE GENOMIC DNA]</scope>
    <source>
        <strain evidence="3 4">F117</strain>
    </source>
</reference>
<protein>
    <submittedName>
        <fullName evidence="3">Glycosyltransferase family 4 protein</fullName>
    </submittedName>
</protein>
<dbReference type="Pfam" id="PF13477">
    <property type="entry name" value="Glyco_trans_4_2"/>
    <property type="match status" value="1"/>
</dbReference>
<proteinExistence type="predicted"/>
<dbReference type="SUPFAM" id="SSF53756">
    <property type="entry name" value="UDP-Glycosyltransferase/glycogen phosphorylase"/>
    <property type="match status" value="1"/>
</dbReference>
<name>A0ABU3D7F9_9FLAO</name>
<dbReference type="EMBL" id="JAVRHK010000009">
    <property type="protein sequence ID" value="MDT0677474.1"/>
    <property type="molecule type" value="Genomic_DNA"/>
</dbReference>
<dbReference type="RefSeq" id="WP_311503818.1">
    <property type="nucleotide sequence ID" value="NZ_JAVRHK010000009.1"/>
</dbReference>
<dbReference type="Proteomes" id="UP001262582">
    <property type="component" value="Unassembled WGS sequence"/>
</dbReference>
<dbReference type="InterPro" id="IPR050194">
    <property type="entry name" value="Glycosyltransferase_grp1"/>
</dbReference>